<dbReference type="GO" id="GO:0004850">
    <property type="term" value="F:uridine phosphorylase activity"/>
    <property type="evidence" value="ECO:0007669"/>
    <property type="project" value="UniProtKB-EC"/>
</dbReference>
<keyword evidence="4" id="KW-0328">Glycosyltransferase</keyword>
<evidence type="ECO:0000313" key="8">
    <source>
        <dbReference type="EMBL" id="HGZ79870.1"/>
    </source>
</evidence>
<protein>
    <recommendedName>
        <fullName evidence="3">Uridine phosphorylase</fullName>
        <ecNumber evidence="2">2.4.2.3</ecNumber>
    </recommendedName>
</protein>
<dbReference type="EC" id="2.4.2.3" evidence="2"/>
<comment type="catalytic activity">
    <reaction evidence="6">
        <text>uridine + phosphate = alpha-D-ribose 1-phosphate + uracil</text>
        <dbReference type="Rhea" id="RHEA:24388"/>
        <dbReference type="ChEBI" id="CHEBI:16704"/>
        <dbReference type="ChEBI" id="CHEBI:17568"/>
        <dbReference type="ChEBI" id="CHEBI:43474"/>
        <dbReference type="ChEBI" id="CHEBI:57720"/>
        <dbReference type="EC" id="2.4.2.3"/>
    </reaction>
</comment>
<evidence type="ECO:0000256" key="4">
    <source>
        <dbReference type="ARBA" id="ARBA00022676"/>
    </source>
</evidence>
<dbReference type="InterPro" id="IPR035994">
    <property type="entry name" value="Nucleoside_phosphorylase_sf"/>
</dbReference>
<feature type="domain" description="Nucleoside phosphorylase" evidence="7">
    <location>
        <begin position="17"/>
        <end position="235"/>
    </location>
</feature>
<evidence type="ECO:0000256" key="5">
    <source>
        <dbReference type="ARBA" id="ARBA00022679"/>
    </source>
</evidence>
<dbReference type="GO" id="GO:0005829">
    <property type="term" value="C:cytosol"/>
    <property type="evidence" value="ECO:0007669"/>
    <property type="project" value="TreeGrafter"/>
</dbReference>
<dbReference type="EMBL" id="DTKQ01000052">
    <property type="protein sequence ID" value="HGZ79870.1"/>
    <property type="molecule type" value="Genomic_DNA"/>
</dbReference>
<dbReference type="PANTHER" id="PTHR43691">
    <property type="entry name" value="URIDINE PHOSPHORYLASE"/>
    <property type="match status" value="1"/>
</dbReference>
<dbReference type="InterPro" id="IPR000845">
    <property type="entry name" value="Nucleoside_phosphorylase_d"/>
</dbReference>
<proteinExistence type="inferred from homology"/>
<comment type="caution">
    <text evidence="8">The sequence shown here is derived from an EMBL/GenBank/DDBJ whole genome shotgun (WGS) entry which is preliminary data.</text>
</comment>
<dbReference type="GO" id="GO:0009164">
    <property type="term" value="P:nucleoside catabolic process"/>
    <property type="evidence" value="ECO:0007669"/>
    <property type="project" value="UniProtKB-ARBA"/>
</dbReference>
<dbReference type="Pfam" id="PF01048">
    <property type="entry name" value="PNP_UDP_1"/>
    <property type="match status" value="1"/>
</dbReference>
<comment type="similarity">
    <text evidence="1">Belongs to the PNP/UDP phosphorylase family.</text>
</comment>
<evidence type="ECO:0000256" key="3">
    <source>
        <dbReference type="ARBA" id="ARBA00021980"/>
    </source>
</evidence>
<evidence type="ECO:0000256" key="1">
    <source>
        <dbReference type="ARBA" id="ARBA00010456"/>
    </source>
</evidence>
<dbReference type="PROSITE" id="PS01232">
    <property type="entry name" value="PNP_UDP_1"/>
    <property type="match status" value="1"/>
</dbReference>
<dbReference type="CDD" id="cd17767">
    <property type="entry name" value="UP_EcUdp-like"/>
    <property type="match status" value="1"/>
</dbReference>
<evidence type="ECO:0000256" key="6">
    <source>
        <dbReference type="ARBA" id="ARBA00048447"/>
    </source>
</evidence>
<dbReference type="AlphaFoldDB" id="A0A832MQ11"/>
<name>A0A832MQ11_9THEM</name>
<gene>
    <name evidence="8" type="ORF">ENW55_07790</name>
</gene>
<dbReference type="Gene3D" id="3.40.50.1580">
    <property type="entry name" value="Nucleoside phosphorylase domain"/>
    <property type="match status" value="1"/>
</dbReference>
<evidence type="ECO:0000256" key="2">
    <source>
        <dbReference type="ARBA" id="ARBA00011888"/>
    </source>
</evidence>
<sequence>MDVQKHIRCKPKDVGEYVLIPGDEARAEKIASHLQNATLIAKNRAYHVYTGTLNDVKVSVCSTGIGGPSASIAIEELIRVGAKTLIRVGSAGARQPDMPIGALVIATAAYRGEGTSHAYAPAPFPAVADLQVTLALMKAARSLGYDFYHGIVFTRDAYYVQDEYLNRFLTDCGIVASEQECAITFILGSVRRVRTGAILATDSNIWLKPQPSLEEKERLFRIAEKKAIEVAIKAVEILIEEDKSGKKDLC</sequence>
<organism evidence="8">
    <name type="scientific">Pseudothermotoga hypogea</name>
    <dbReference type="NCBI Taxonomy" id="57487"/>
    <lineage>
        <taxon>Bacteria</taxon>
        <taxon>Thermotogati</taxon>
        <taxon>Thermotogota</taxon>
        <taxon>Thermotogae</taxon>
        <taxon>Thermotogales</taxon>
        <taxon>Thermotogaceae</taxon>
        <taxon>Pseudothermotoga</taxon>
    </lineage>
</organism>
<accession>A0A832MQ11</accession>
<keyword evidence="5" id="KW-0808">Transferase</keyword>
<dbReference type="PANTHER" id="PTHR43691:SF11">
    <property type="entry name" value="FI09636P-RELATED"/>
    <property type="match status" value="1"/>
</dbReference>
<reference evidence="8" key="1">
    <citation type="journal article" date="2020" name="mSystems">
        <title>Genome- and Community-Level Interaction Insights into Carbon Utilization and Element Cycling Functions of Hydrothermarchaeota in Hydrothermal Sediment.</title>
        <authorList>
            <person name="Zhou Z."/>
            <person name="Liu Y."/>
            <person name="Xu W."/>
            <person name="Pan J."/>
            <person name="Luo Z.H."/>
            <person name="Li M."/>
        </authorList>
    </citation>
    <scope>NUCLEOTIDE SEQUENCE [LARGE SCALE GENOMIC DNA]</scope>
    <source>
        <strain evidence="8">SpSt-86</strain>
    </source>
</reference>
<evidence type="ECO:0000259" key="7">
    <source>
        <dbReference type="Pfam" id="PF01048"/>
    </source>
</evidence>
<dbReference type="SUPFAM" id="SSF53167">
    <property type="entry name" value="Purine and uridine phosphorylases"/>
    <property type="match status" value="1"/>
</dbReference>
<dbReference type="InterPro" id="IPR018016">
    <property type="entry name" value="Nucleoside_phosphorylase_CS"/>
</dbReference>